<accession>A0A225WQG2</accession>
<reference evidence="2" key="1">
    <citation type="submission" date="2017-03" db="EMBL/GenBank/DDBJ databases">
        <title>Phytopthora megakarya and P. palmivora, two closely related causual agents of cacao black pod achieved similar genome size and gene model numbers by different mechanisms.</title>
        <authorList>
            <person name="Ali S."/>
            <person name="Shao J."/>
            <person name="Larry D.J."/>
            <person name="Kronmiller B."/>
            <person name="Shen D."/>
            <person name="Strem M.D."/>
            <person name="Melnick R.L."/>
            <person name="Guiltinan M.J."/>
            <person name="Tyler B.M."/>
            <person name="Meinhardt L.W."/>
            <person name="Bailey B.A."/>
        </authorList>
    </citation>
    <scope>NUCLEOTIDE SEQUENCE [LARGE SCALE GENOMIC DNA]</scope>
    <source>
        <strain evidence="2">zdho120</strain>
    </source>
</reference>
<dbReference type="Proteomes" id="UP000198211">
    <property type="component" value="Unassembled WGS sequence"/>
</dbReference>
<evidence type="ECO:0000313" key="2">
    <source>
        <dbReference type="Proteomes" id="UP000198211"/>
    </source>
</evidence>
<protein>
    <submittedName>
        <fullName evidence="1">Uncharacterized protein</fullName>
    </submittedName>
</protein>
<comment type="caution">
    <text evidence="1">The sequence shown here is derived from an EMBL/GenBank/DDBJ whole genome shotgun (WGS) entry which is preliminary data.</text>
</comment>
<gene>
    <name evidence="1" type="ORF">PHMEG_0006672</name>
</gene>
<dbReference type="OrthoDB" id="116650at2759"/>
<proteinExistence type="predicted"/>
<sequence length="229" mass="26248">MVHDQASVVFMSVFYILSTARSGYSYRDMVHRVVEATDQQIDPAEEVRDVGPGLMNTLQTQFLNVIVIGYLFHMKQALRRGQCAIPEEESHIAITLTAIEHEQVKRDINYFERVYLELYTIDEWNVHGFNNELIVRTNNPIQRFNRELNTRFATSHSSMATFATASKTLFRAYVQRVADVPRGREPRVQSERIVLPKPITIHEDIVRDAEDQATASFASNTSEVTSVLL</sequence>
<dbReference type="AlphaFoldDB" id="A0A225WQG2"/>
<name>A0A225WQG2_9STRA</name>
<keyword evidence="2" id="KW-1185">Reference proteome</keyword>
<evidence type="ECO:0000313" key="1">
    <source>
        <dbReference type="EMBL" id="OWZ19130.1"/>
    </source>
</evidence>
<organism evidence="1 2">
    <name type="scientific">Phytophthora megakarya</name>
    <dbReference type="NCBI Taxonomy" id="4795"/>
    <lineage>
        <taxon>Eukaryota</taxon>
        <taxon>Sar</taxon>
        <taxon>Stramenopiles</taxon>
        <taxon>Oomycota</taxon>
        <taxon>Peronosporomycetes</taxon>
        <taxon>Peronosporales</taxon>
        <taxon>Peronosporaceae</taxon>
        <taxon>Phytophthora</taxon>
    </lineage>
</organism>
<dbReference type="EMBL" id="NBNE01000484">
    <property type="protein sequence ID" value="OWZ19130.1"/>
    <property type="molecule type" value="Genomic_DNA"/>
</dbReference>